<evidence type="ECO:0000313" key="2">
    <source>
        <dbReference type="Proteomes" id="UP000827092"/>
    </source>
</evidence>
<dbReference type="EMBL" id="JAFNEN010000075">
    <property type="protein sequence ID" value="KAG8196016.1"/>
    <property type="molecule type" value="Genomic_DNA"/>
</dbReference>
<dbReference type="Proteomes" id="UP000827092">
    <property type="component" value="Unassembled WGS sequence"/>
</dbReference>
<reference evidence="1 2" key="1">
    <citation type="journal article" date="2022" name="Nat. Ecol. Evol.">
        <title>A masculinizing supergene underlies an exaggerated male reproductive morph in a spider.</title>
        <authorList>
            <person name="Hendrickx F."/>
            <person name="De Corte Z."/>
            <person name="Sonet G."/>
            <person name="Van Belleghem S.M."/>
            <person name="Kostlbacher S."/>
            <person name="Vangestel C."/>
        </authorList>
    </citation>
    <scope>NUCLEOTIDE SEQUENCE [LARGE SCALE GENOMIC DNA]</scope>
    <source>
        <strain evidence="1">W744_W776</strain>
    </source>
</reference>
<name>A0AAV6VKD5_9ARAC</name>
<accession>A0AAV6VKD5</accession>
<keyword evidence="2" id="KW-1185">Reference proteome</keyword>
<sequence length="128" mass="14262">MSTGSCSPNICTRWYARAFSIHYKAGSDNENAAELLSTTKKTKIKQMKNTEAIKSANQAQSFSSILEAYRAVNDVKTEEQNVEEPIMEVREENPGEGLSDVLSQASRVLIDDSPVYLDLDSQVEKQNK</sequence>
<protein>
    <submittedName>
        <fullName evidence="1">Uncharacterized protein</fullName>
    </submittedName>
</protein>
<comment type="caution">
    <text evidence="1">The sequence shown here is derived from an EMBL/GenBank/DDBJ whole genome shotgun (WGS) entry which is preliminary data.</text>
</comment>
<organism evidence="1 2">
    <name type="scientific">Oedothorax gibbosus</name>
    <dbReference type="NCBI Taxonomy" id="931172"/>
    <lineage>
        <taxon>Eukaryota</taxon>
        <taxon>Metazoa</taxon>
        <taxon>Ecdysozoa</taxon>
        <taxon>Arthropoda</taxon>
        <taxon>Chelicerata</taxon>
        <taxon>Arachnida</taxon>
        <taxon>Araneae</taxon>
        <taxon>Araneomorphae</taxon>
        <taxon>Entelegynae</taxon>
        <taxon>Araneoidea</taxon>
        <taxon>Linyphiidae</taxon>
        <taxon>Erigoninae</taxon>
        <taxon>Oedothorax</taxon>
    </lineage>
</organism>
<proteinExistence type="predicted"/>
<dbReference type="AlphaFoldDB" id="A0AAV6VKD5"/>
<gene>
    <name evidence="1" type="ORF">JTE90_028986</name>
</gene>
<evidence type="ECO:0000313" key="1">
    <source>
        <dbReference type="EMBL" id="KAG8196016.1"/>
    </source>
</evidence>